<feature type="site" description="Important for substrate specificity" evidence="6">
    <location>
        <position position="12"/>
    </location>
</feature>
<dbReference type="InterPro" id="IPR029001">
    <property type="entry name" value="ITPase-like_fam"/>
</dbReference>
<dbReference type="PANTHER" id="PTHR43213">
    <property type="entry name" value="BIFUNCTIONAL DTTP/UTP PYROPHOSPHATASE/METHYLTRANSFERASE PROTEIN-RELATED"/>
    <property type="match status" value="1"/>
</dbReference>
<dbReference type="OrthoDB" id="9807767at2"/>
<keyword evidence="4 6" id="KW-0378">Hydrolase</keyword>
<name>A0A6I4ZZ63_9BACI</name>
<dbReference type="EMBL" id="WMEQ01000004">
    <property type="protein sequence ID" value="MYL33310.1"/>
    <property type="molecule type" value="Genomic_DNA"/>
</dbReference>
<accession>A0A6I4ZZ63</accession>
<comment type="subcellular location">
    <subcellularLocation>
        <location evidence="2 6">Cytoplasm</location>
    </subcellularLocation>
</comment>
<dbReference type="FunFam" id="3.90.950.10:FF:000005">
    <property type="entry name" value="7-methyl-GTP pyrophosphatase"/>
    <property type="match status" value="1"/>
</dbReference>
<keyword evidence="3 6" id="KW-0963">Cytoplasm</keyword>
<feature type="site" description="Important for substrate specificity" evidence="6">
    <location>
        <position position="152"/>
    </location>
</feature>
<evidence type="ECO:0000256" key="4">
    <source>
        <dbReference type="ARBA" id="ARBA00022801"/>
    </source>
</evidence>
<dbReference type="Proteomes" id="UP000468638">
    <property type="component" value="Unassembled WGS sequence"/>
</dbReference>
<reference evidence="7 8" key="1">
    <citation type="submission" date="2019-11" db="EMBL/GenBank/DDBJ databases">
        <title>Genome sequences of 17 halophilic strains isolated from different environments.</title>
        <authorList>
            <person name="Furrow R.E."/>
        </authorList>
    </citation>
    <scope>NUCLEOTIDE SEQUENCE [LARGE SCALE GENOMIC DNA]</scope>
    <source>
        <strain evidence="7 8">22514_16_FS</strain>
    </source>
</reference>
<protein>
    <recommendedName>
        <fullName evidence="6">dTTP/UTP pyrophosphatase</fullName>
        <shortName evidence="6">dTTPase/UTPase</shortName>
        <ecNumber evidence="6">3.6.1.9</ecNumber>
    </recommendedName>
    <alternativeName>
        <fullName evidence="6">Nucleoside triphosphate pyrophosphatase</fullName>
    </alternativeName>
    <alternativeName>
        <fullName evidence="6">Nucleotide pyrophosphatase</fullName>
        <shortName evidence="6">Nucleotide PPase</shortName>
    </alternativeName>
</protein>
<comment type="cofactor">
    <cofactor evidence="1 6">
        <name>a divalent metal cation</name>
        <dbReference type="ChEBI" id="CHEBI:60240"/>
    </cofactor>
</comment>
<evidence type="ECO:0000256" key="2">
    <source>
        <dbReference type="ARBA" id="ARBA00004496"/>
    </source>
</evidence>
<dbReference type="NCBIfam" id="TIGR00172">
    <property type="entry name" value="maf"/>
    <property type="match status" value="1"/>
</dbReference>
<comment type="similarity">
    <text evidence="6">Belongs to the Maf family. YhdE subfamily.</text>
</comment>
<comment type="caution">
    <text evidence="7">The sequence shown here is derived from an EMBL/GenBank/DDBJ whole genome shotgun (WGS) entry which is preliminary data.</text>
</comment>
<dbReference type="HAMAP" id="MF_00528">
    <property type="entry name" value="Maf"/>
    <property type="match status" value="1"/>
</dbReference>
<dbReference type="GO" id="GO:0005737">
    <property type="term" value="C:cytoplasm"/>
    <property type="evidence" value="ECO:0007669"/>
    <property type="project" value="UniProtKB-SubCell"/>
</dbReference>
<dbReference type="RefSeq" id="WP_160909395.1">
    <property type="nucleotide sequence ID" value="NZ_WMEQ01000004.1"/>
</dbReference>
<dbReference type="Pfam" id="PF02545">
    <property type="entry name" value="Maf"/>
    <property type="match status" value="1"/>
</dbReference>
<evidence type="ECO:0000313" key="8">
    <source>
        <dbReference type="Proteomes" id="UP000468638"/>
    </source>
</evidence>
<dbReference type="AlphaFoldDB" id="A0A6I4ZZ63"/>
<dbReference type="PANTHER" id="PTHR43213:SF5">
    <property type="entry name" value="BIFUNCTIONAL DTTP_UTP PYROPHOSPHATASE_METHYLTRANSFERASE PROTEIN-RELATED"/>
    <property type="match status" value="1"/>
</dbReference>
<comment type="function">
    <text evidence="6">Nucleoside triphosphate pyrophosphatase that hydrolyzes dTTP and UTP. May have a dual role in cell division arrest and in preventing the incorporation of modified nucleotides into cellular nucleic acids.</text>
</comment>
<dbReference type="GO" id="GO:0009117">
    <property type="term" value="P:nucleotide metabolic process"/>
    <property type="evidence" value="ECO:0007669"/>
    <property type="project" value="UniProtKB-KW"/>
</dbReference>
<dbReference type="InterPro" id="IPR003697">
    <property type="entry name" value="Maf-like"/>
</dbReference>
<dbReference type="EC" id="3.6.1.9" evidence="6"/>
<feature type="active site" description="Proton acceptor" evidence="6">
    <location>
        <position position="69"/>
    </location>
</feature>
<evidence type="ECO:0000313" key="7">
    <source>
        <dbReference type="EMBL" id="MYL33310.1"/>
    </source>
</evidence>
<dbReference type="Gene3D" id="3.90.950.10">
    <property type="match status" value="1"/>
</dbReference>
<evidence type="ECO:0000256" key="1">
    <source>
        <dbReference type="ARBA" id="ARBA00001968"/>
    </source>
</evidence>
<proteinExistence type="inferred from homology"/>
<gene>
    <name evidence="7" type="ORF">GLW05_06810</name>
</gene>
<dbReference type="GO" id="GO:0047429">
    <property type="term" value="F:nucleoside triphosphate diphosphatase activity"/>
    <property type="evidence" value="ECO:0007669"/>
    <property type="project" value="UniProtKB-EC"/>
</dbReference>
<comment type="catalytic activity">
    <reaction evidence="6">
        <text>UTP + H2O = UMP + diphosphate + H(+)</text>
        <dbReference type="Rhea" id="RHEA:29395"/>
        <dbReference type="ChEBI" id="CHEBI:15377"/>
        <dbReference type="ChEBI" id="CHEBI:15378"/>
        <dbReference type="ChEBI" id="CHEBI:33019"/>
        <dbReference type="ChEBI" id="CHEBI:46398"/>
        <dbReference type="ChEBI" id="CHEBI:57865"/>
        <dbReference type="EC" id="3.6.1.9"/>
    </reaction>
</comment>
<feature type="site" description="Important for substrate specificity" evidence="6">
    <location>
        <position position="70"/>
    </location>
</feature>
<keyword evidence="5 6" id="KW-0546">Nucleotide metabolism</keyword>
<evidence type="ECO:0000256" key="3">
    <source>
        <dbReference type="ARBA" id="ARBA00022490"/>
    </source>
</evidence>
<dbReference type="SUPFAM" id="SSF52972">
    <property type="entry name" value="ITPase-like"/>
    <property type="match status" value="1"/>
</dbReference>
<comment type="caution">
    <text evidence="6">Lacks conserved residue(s) required for the propagation of feature annotation.</text>
</comment>
<sequence>MTQLILASSSPRRKELLDQVNISYEIRKQHVDESKMTCRSPRAYVQTLAELKARSVPFSVDNEVIISADTVVSFEDHVLGKPKSRKEAFDMLSALSGNIHKVYTGVTIRSSEQETSFVEKTTVEFWPLTKDEINEYLDSEEPYDKAGGYGIQSIGAIFVKEIKGDYYNVVGLPLSRVVRSLRSYGIFPNLSQPEHKVTGN</sequence>
<organism evidence="7 8">
    <name type="scientific">Pontibacillus yanchengensis</name>
    <dbReference type="NCBI Taxonomy" id="462910"/>
    <lineage>
        <taxon>Bacteria</taxon>
        <taxon>Bacillati</taxon>
        <taxon>Bacillota</taxon>
        <taxon>Bacilli</taxon>
        <taxon>Bacillales</taxon>
        <taxon>Bacillaceae</taxon>
        <taxon>Pontibacillus</taxon>
    </lineage>
</organism>
<evidence type="ECO:0000256" key="5">
    <source>
        <dbReference type="ARBA" id="ARBA00023080"/>
    </source>
</evidence>
<comment type="catalytic activity">
    <reaction evidence="6">
        <text>dTTP + H2O = dTMP + diphosphate + H(+)</text>
        <dbReference type="Rhea" id="RHEA:28534"/>
        <dbReference type="ChEBI" id="CHEBI:15377"/>
        <dbReference type="ChEBI" id="CHEBI:15378"/>
        <dbReference type="ChEBI" id="CHEBI:33019"/>
        <dbReference type="ChEBI" id="CHEBI:37568"/>
        <dbReference type="ChEBI" id="CHEBI:63528"/>
        <dbReference type="EC" id="3.6.1.9"/>
    </reaction>
</comment>
<dbReference type="PIRSF" id="PIRSF006305">
    <property type="entry name" value="Maf"/>
    <property type="match status" value="1"/>
</dbReference>
<evidence type="ECO:0000256" key="6">
    <source>
        <dbReference type="HAMAP-Rule" id="MF_00528"/>
    </source>
</evidence>
<dbReference type="CDD" id="cd00555">
    <property type="entry name" value="Maf"/>
    <property type="match status" value="1"/>
</dbReference>